<dbReference type="Proteomes" id="UP000053237">
    <property type="component" value="Unassembled WGS sequence"/>
</dbReference>
<accession>A0A024FU03</accession>
<dbReference type="AlphaFoldDB" id="A0A024FU03"/>
<keyword evidence="2" id="KW-1185">Reference proteome</keyword>
<organism evidence="1 2">
    <name type="scientific">Albugo candida</name>
    <dbReference type="NCBI Taxonomy" id="65357"/>
    <lineage>
        <taxon>Eukaryota</taxon>
        <taxon>Sar</taxon>
        <taxon>Stramenopiles</taxon>
        <taxon>Oomycota</taxon>
        <taxon>Peronosporomycetes</taxon>
        <taxon>Albuginales</taxon>
        <taxon>Albuginaceae</taxon>
        <taxon>Albugo</taxon>
    </lineage>
</organism>
<evidence type="ECO:0000313" key="2">
    <source>
        <dbReference type="Proteomes" id="UP000053237"/>
    </source>
</evidence>
<gene>
    <name evidence="1" type="ORF">BN9_097660</name>
</gene>
<proteinExistence type="predicted"/>
<dbReference type="EMBL" id="CAIX01000237">
    <property type="protein sequence ID" value="CCI10412.1"/>
    <property type="molecule type" value="Genomic_DNA"/>
</dbReference>
<sequence>MEIFREAMKKTLDVLVAIRFLHFTYVLEYIIADGTRTRHDRSAGIEILKYIAEKKVCTHKIREEFCTTIIIE</sequence>
<protein>
    <submittedName>
        <fullName evidence="1">Uncharacterized protein</fullName>
    </submittedName>
</protein>
<evidence type="ECO:0000313" key="1">
    <source>
        <dbReference type="EMBL" id="CCI10412.1"/>
    </source>
</evidence>
<dbReference type="InParanoid" id="A0A024FU03"/>
<name>A0A024FU03_9STRA</name>
<comment type="caution">
    <text evidence="1">The sequence shown here is derived from an EMBL/GenBank/DDBJ whole genome shotgun (WGS) entry which is preliminary data.</text>
</comment>
<reference evidence="1 2" key="1">
    <citation type="submission" date="2012-05" db="EMBL/GenBank/DDBJ databases">
        <title>Recombination and specialization in a pathogen metapopulation.</title>
        <authorList>
            <person name="Gardiner A."/>
            <person name="Kemen E."/>
            <person name="Schultz-Larsen T."/>
            <person name="MacLean D."/>
            <person name="Van Oosterhout C."/>
            <person name="Jones J.D.G."/>
        </authorList>
    </citation>
    <scope>NUCLEOTIDE SEQUENCE [LARGE SCALE GENOMIC DNA]</scope>
    <source>
        <strain evidence="1 2">Ac Nc2</strain>
    </source>
</reference>